<evidence type="ECO:0000259" key="1">
    <source>
        <dbReference type="SMART" id="SM00834"/>
    </source>
</evidence>
<dbReference type="NCBIfam" id="TIGR02605">
    <property type="entry name" value="CxxC_CxxC_SSSS"/>
    <property type="match status" value="1"/>
</dbReference>
<evidence type="ECO:0000313" key="2">
    <source>
        <dbReference type="EMBL" id="RWX51361.1"/>
    </source>
</evidence>
<reference evidence="2 3" key="1">
    <citation type="submission" date="2017-01" db="EMBL/GenBank/DDBJ databases">
        <title>The cable genome- insights into the physiology and evolution of filamentous bacteria capable of sulfide oxidation via long distance electron transfer.</title>
        <authorList>
            <person name="Schreiber L."/>
            <person name="Bjerg J.T."/>
            <person name="Boggild A."/>
            <person name="Van De Vossenberg J."/>
            <person name="Meysman F."/>
            <person name="Nielsen L.P."/>
            <person name="Schramm A."/>
            <person name="Kjeldsen K.U."/>
        </authorList>
    </citation>
    <scope>NUCLEOTIDE SEQUENCE [LARGE SCALE GENOMIC DNA]</scope>
    <source>
        <strain evidence="2">A5</strain>
    </source>
</reference>
<evidence type="ECO:0000313" key="3">
    <source>
        <dbReference type="Proteomes" id="UP000288892"/>
    </source>
</evidence>
<proteinExistence type="predicted"/>
<dbReference type="EMBL" id="MTKS01000151">
    <property type="protein sequence ID" value="RWX51361.1"/>
    <property type="molecule type" value="Genomic_DNA"/>
</dbReference>
<comment type="caution">
    <text evidence="2">The sequence shown here is derived from an EMBL/GenBank/DDBJ whole genome shotgun (WGS) entry which is preliminary data.</text>
</comment>
<keyword evidence="3" id="KW-1185">Reference proteome</keyword>
<dbReference type="Proteomes" id="UP000288892">
    <property type="component" value="Unassembled WGS sequence"/>
</dbReference>
<accession>A0A444JE56</accession>
<dbReference type="AlphaFoldDB" id="A0A444JE56"/>
<gene>
    <name evidence="2" type="ORF">VU01_11512</name>
</gene>
<feature type="domain" description="Putative regulatory protein FmdB zinc ribbon" evidence="1">
    <location>
        <begin position="1"/>
        <end position="43"/>
    </location>
</feature>
<name>A0A444JE56_9BACT</name>
<sequence length="164" mass="18690">MPIYEFYCQDCNTIFNFLSSRINTEKRPDCPKCGKKELDRQMSRFAVIGKAKEEEADDPLTGLDESKMEQAFEGLMREAEGLNEDDPRQMAQLMRKFTDKTGIAMGDQMEEALSRMESGEDPDQIEQEMGGLLDSDDAFSLDGLKKKLRSGTRSPIHDETLYQL</sequence>
<dbReference type="InterPro" id="IPR013429">
    <property type="entry name" value="Regulatory_FmdB_Zinc_ribbon"/>
</dbReference>
<dbReference type="Pfam" id="PF09723">
    <property type="entry name" value="Zn_ribbon_8"/>
    <property type="match status" value="1"/>
</dbReference>
<protein>
    <submittedName>
        <fullName evidence="2">Putative regulatory protein, FmdB family</fullName>
    </submittedName>
</protein>
<dbReference type="PANTHER" id="PTHR34404:SF3">
    <property type="entry name" value="REGULATORY PROTEIN, FMDB FAMILY"/>
    <property type="match status" value="1"/>
</dbReference>
<organism evidence="2 3">
    <name type="scientific">Candidatus Electrothrix marina</name>
    <dbReference type="NCBI Taxonomy" id="1859130"/>
    <lineage>
        <taxon>Bacteria</taxon>
        <taxon>Pseudomonadati</taxon>
        <taxon>Thermodesulfobacteriota</taxon>
        <taxon>Desulfobulbia</taxon>
        <taxon>Desulfobulbales</taxon>
        <taxon>Desulfobulbaceae</taxon>
        <taxon>Candidatus Electrothrix</taxon>
    </lineage>
</organism>
<dbReference type="PANTHER" id="PTHR34404">
    <property type="entry name" value="REGULATORY PROTEIN, FMDB FAMILY"/>
    <property type="match status" value="1"/>
</dbReference>
<dbReference type="SMART" id="SM00834">
    <property type="entry name" value="CxxC_CXXC_SSSS"/>
    <property type="match status" value="1"/>
</dbReference>